<protein>
    <recommendedName>
        <fullName evidence="2">Dipeptidylpeptidase IV N-terminal domain-containing protein</fullName>
    </recommendedName>
</protein>
<dbReference type="InterPro" id="IPR011042">
    <property type="entry name" value="6-blade_b-propeller_TolB-like"/>
</dbReference>
<dbReference type="AlphaFoldDB" id="A0A382JLX0"/>
<sequence>MKKILLLSILTTFCFSQTEEWIYHNSLDGVSRVKPDGSENELLMGNVSISDVSEDGNKLLLMGNPAPHTDTIYLINLESMDTLSITYVHEEYGPDQPSPLQPTLTYDENVILFLNRESDGYESYNELWKYSFIDSSETVIADWLDRNFGFITLSPDKREVAVFKNYGDSVDVAIVDIQSGETSILGTFGNLHNGCGFGFTGSMSSWGEDDYIYFTICEASGLSQLLKIHISNGEPAQLIENEIYYTLSTSDSHLEKLIYSKVVTDSLEYWTIDLESNETSYLGNMYGEIDGYPIFWISQAWSPDNSKVAIDGFASTGEYWGLVGSGLNVYDPVTGSMITIVDDAWGPMFWVGESSVSVVEYMEGWNLIGLPLEVEDASYNILFPESLEGTLYSFDGGYTLATSL</sequence>
<name>A0A382JLX0_9ZZZZ</name>
<dbReference type="Gene3D" id="2.120.10.30">
    <property type="entry name" value="TolB, C-terminal domain"/>
    <property type="match status" value="1"/>
</dbReference>
<evidence type="ECO:0000313" key="1">
    <source>
        <dbReference type="EMBL" id="SVC12729.1"/>
    </source>
</evidence>
<feature type="non-terminal residue" evidence="1">
    <location>
        <position position="404"/>
    </location>
</feature>
<gene>
    <name evidence="1" type="ORF">METZ01_LOCUS265583</name>
</gene>
<proteinExistence type="predicted"/>
<dbReference type="SUPFAM" id="SSF82171">
    <property type="entry name" value="DPP6 N-terminal domain-like"/>
    <property type="match status" value="1"/>
</dbReference>
<dbReference type="EMBL" id="UINC01074988">
    <property type="protein sequence ID" value="SVC12729.1"/>
    <property type="molecule type" value="Genomic_DNA"/>
</dbReference>
<organism evidence="1">
    <name type="scientific">marine metagenome</name>
    <dbReference type="NCBI Taxonomy" id="408172"/>
    <lineage>
        <taxon>unclassified sequences</taxon>
        <taxon>metagenomes</taxon>
        <taxon>ecological metagenomes</taxon>
    </lineage>
</organism>
<accession>A0A382JLX0</accession>
<evidence type="ECO:0008006" key="2">
    <source>
        <dbReference type="Google" id="ProtNLM"/>
    </source>
</evidence>
<reference evidence="1" key="1">
    <citation type="submission" date="2018-05" db="EMBL/GenBank/DDBJ databases">
        <authorList>
            <person name="Lanie J.A."/>
            <person name="Ng W.-L."/>
            <person name="Kazmierczak K.M."/>
            <person name="Andrzejewski T.M."/>
            <person name="Davidsen T.M."/>
            <person name="Wayne K.J."/>
            <person name="Tettelin H."/>
            <person name="Glass J.I."/>
            <person name="Rusch D."/>
            <person name="Podicherti R."/>
            <person name="Tsui H.-C.T."/>
            <person name="Winkler M.E."/>
        </authorList>
    </citation>
    <scope>NUCLEOTIDE SEQUENCE</scope>
</reference>